<evidence type="ECO:0000313" key="1">
    <source>
        <dbReference type="EMBL" id="GBL77675.1"/>
    </source>
</evidence>
<sequence length="148" mass="16812">MLEKVFVTLTGSSDTGVTSTLHGISRILEDFGHISDLPCTYRYARDMVFILINWCLIHHGFHMTTHMTDLMINQGNQPNRYDLCNTAKSLRSSRSFTIYYSSLKQTTVPQPLVQSCKCCMVRSTPLRNTFLVLAHTASPVNFMNPYAK</sequence>
<dbReference type="AlphaFoldDB" id="A0A4Y2AEM9"/>
<protein>
    <submittedName>
        <fullName evidence="1">Uncharacterized protein</fullName>
    </submittedName>
</protein>
<comment type="caution">
    <text evidence="1">The sequence shown here is derived from an EMBL/GenBank/DDBJ whole genome shotgun (WGS) entry which is preliminary data.</text>
</comment>
<keyword evidence="2" id="KW-1185">Reference proteome</keyword>
<gene>
    <name evidence="1" type="ORF">AVEN_152901_1</name>
</gene>
<reference evidence="1 2" key="1">
    <citation type="journal article" date="2019" name="Sci. Rep.">
        <title>Orb-weaving spider Araneus ventricosus genome elucidates the spidroin gene catalogue.</title>
        <authorList>
            <person name="Kono N."/>
            <person name="Nakamura H."/>
            <person name="Ohtoshi R."/>
            <person name="Moran D.A.P."/>
            <person name="Shinohara A."/>
            <person name="Yoshida Y."/>
            <person name="Fujiwara M."/>
            <person name="Mori M."/>
            <person name="Tomita M."/>
            <person name="Arakawa K."/>
        </authorList>
    </citation>
    <scope>NUCLEOTIDE SEQUENCE [LARGE SCALE GENOMIC DNA]</scope>
</reference>
<dbReference type="EMBL" id="BGPR01000013">
    <property type="protein sequence ID" value="GBL77675.1"/>
    <property type="molecule type" value="Genomic_DNA"/>
</dbReference>
<name>A0A4Y2AEM9_ARAVE</name>
<accession>A0A4Y2AEM9</accession>
<proteinExistence type="predicted"/>
<evidence type="ECO:0000313" key="2">
    <source>
        <dbReference type="Proteomes" id="UP000499080"/>
    </source>
</evidence>
<dbReference type="Proteomes" id="UP000499080">
    <property type="component" value="Unassembled WGS sequence"/>
</dbReference>
<organism evidence="1 2">
    <name type="scientific">Araneus ventricosus</name>
    <name type="common">Orbweaver spider</name>
    <name type="synonym">Epeira ventricosa</name>
    <dbReference type="NCBI Taxonomy" id="182803"/>
    <lineage>
        <taxon>Eukaryota</taxon>
        <taxon>Metazoa</taxon>
        <taxon>Ecdysozoa</taxon>
        <taxon>Arthropoda</taxon>
        <taxon>Chelicerata</taxon>
        <taxon>Arachnida</taxon>
        <taxon>Araneae</taxon>
        <taxon>Araneomorphae</taxon>
        <taxon>Entelegynae</taxon>
        <taxon>Araneoidea</taxon>
        <taxon>Araneidae</taxon>
        <taxon>Araneus</taxon>
    </lineage>
</organism>